<dbReference type="EMBL" id="JAINZZ010000045">
    <property type="protein sequence ID" value="MBY8881278.1"/>
    <property type="molecule type" value="Genomic_DNA"/>
</dbReference>
<dbReference type="SMART" id="SM00421">
    <property type="entry name" value="HTH_LUXR"/>
    <property type="match status" value="1"/>
</dbReference>
<dbReference type="Gene3D" id="1.10.10.10">
    <property type="entry name" value="Winged helix-like DNA-binding domain superfamily/Winged helix DNA-binding domain"/>
    <property type="match status" value="2"/>
</dbReference>
<evidence type="ECO:0000259" key="1">
    <source>
        <dbReference type="SMART" id="SM00421"/>
    </source>
</evidence>
<dbReference type="InterPro" id="IPR000792">
    <property type="entry name" value="Tscrpt_reg_LuxR_C"/>
</dbReference>
<dbReference type="InterPro" id="IPR016032">
    <property type="entry name" value="Sig_transdc_resp-reg_C-effctor"/>
</dbReference>
<dbReference type="InterPro" id="IPR002831">
    <property type="entry name" value="Tscrpt_reg_TrmB_N"/>
</dbReference>
<dbReference type="SUPFAM" id="SSF46894">
    <property type="entry name" value="C-terminal effector domain of the bipartite response regulators"/>
    <property type="match status" value="1"/>
</dbReference>
<dbReference type="SUPFAM" id="SSF46785">
    <property type="entry name" value="Winged helix' DNA-binding domain"/>
    <property type="match status" value="1"/>
</dbReference>
<dbReference type="PANTHER" id="PTHR34293">
    <property type="entry name" value="HTH-TYPE TRANSCRIPTIONAL REGULATOR TRMBL2"/>
    <property type="match status" value="1"/>
</dbReference>
<name>A0ABS7QDN8_9ACTN</name>
<keyword evidence="3" id="KW-1185">Reference proteome</keyword>
<dbReference type="PANTHER" id="PTHR34293:SF1">
    <property type="entry name" value="HTH-TYPE TRANSCRIPTIONAL REGULATOR TRMBL2"/>
    <property type="match status" value="1"/>
</dbReference>
<comment type="caution">
    <text evidence="2">The sequence shown here is derived from an EMBL/GenBank/DDBJ whole genome shotgun (WGS) entry which is preliminary data.</text>
</comment>
<dbReference type="RefSeq" id="WP_222967133.1">
    <property type="nucleotide sequence ID" value="NZ_JAINZZ010000045.1"/>
</dbReference>
<feature type="domain" description="HTH luxR-type" evidence="1">
    <location>
        <begin position="260"/>
        <end position="317"/>
    </location>
</feature>
<accession>A0ABS7QDN8</accession>
<organism evidence="2 3">
    <name type="scientific">Actinacidiphila acidipaludis</name>
    <dbReference type="NCBI Taxonomy" id="2873382"/>
    <lineage>
        <taxon>Bacteria</taxon>
        <taxon>Bacillati</taxon>
        <taxon>Actinomycetota</taxon>
        <taxon>Actinomycetes</taxon>
        <taxon>Kitasatosporales</taxon>
        <taxon>Streptomycetaceae</taxon>
        <taxon>Actinacidiphila</taxon>
    </lineage>
</organism>
<protein>
    <submittedName>
        <fullName evidence="2">Transcriptional regulator</fullName>
    </submittedName>
</protein>
<proteinExistence type="predicted"/>
<dbReference type="Proteomes" id="UP000778578">
    <property type="component" value="Unassembled WGS sequence"/>
</dbReference>
<dbReference type="InterPro" id="IPR036388">
    <property type="entry name" value="WH-like_DNA-bd_sf"/>
</dbReference>
<sequence length="323" mass="35209">MELDVLGLNEETERVYTALVGLPRSAAGRIAEACGLSPSAAGRVLSGLVRDGLAARAAGRPPHFTATAPDVAVTALIQEREHRLDAARSLVQKLTETHREALRISDPDIAVELLTDREDISAAVRRLTEGARREVRAFDRPPYVDRPGSNLQTQVERQRTGVVHRVIYDRAAVAWPGRLEHDILPSVRTGEQARVRADLPLKLVVSDDRSAIIPFSLAPGGHSAAYLIHRSPMLSALEALFEAEWARAVPLQDSLRHADPSGPDAETRALLLLLTSGSTDAAIARARGWSQRTTQRRIHRLMTDLGASTRFQAAALAAQRGWL</sequence>
<reference evidence="2 3" key="1">
    <citation type="submission" date="2021-08" db="EMBL/GenBank/DDBJ databases">
        <title>WGS of actinomycetes from Thailand.</title>
        <authorList>
            <person name="Thawai C."/>
        </authorList>
    </citation>
    <scope>NUCLEOTIDE SEQUENCE [LARGE SCALE GENOMIC DNA]</scope>
    <source>
        <strain evidence="2 3">PLK6-54</strain>
    </source>
</reference>
<gene>
    <name evidence="2" type="ORF">K7862_27100</name>
</gene>
<evidence type="ECO:0000313" key="2">
    <source>
        <dbReference type="EMBL" id="MBY8881278.1"/>
    </source>
</evidence>
<dbReference type="InterPro" id="IPR036390">
    <property type="entry name" value="WH_DNA-bd_sf"/>
</dbReference>
<dbReference type="Pfam" id="PF01978">
    <property type="entry name" value="TrmB"/>
    <property type="match status" value="1"/>
</dbReference>
<dbReference type="InterPro" id="IPR051797">
    <property type="entry name" value="TrmB-like"/>
</dbReference>
<evidence type="ECO:0000313" key="3">
    <source>
        <dbReference type="Proteomes" id="UP000778578"/>
    </source>
</evidence>